<name>A0ABN1QZR7_9ACTN</name>
<feature type="transmembrane region" description="Helical" evidence="1">
    <location>
        <begin position="148"/>
        <end position="172"/>
    </location>
</feature>
<feature type="transmembrane region" description="Helical" evidence="1">
    <location>
        <begin position="261"/>
        <end position="277"/>
    </location>
</feature>
<organism evidence="2 3">
    <name type="scientific">Kribbella koreensis</name>
    <dbReference type="NCBI Taxonomy" id="57909"/>
    <lineage>
        <taxon>Bacteria</taxon>
        <taxon>Bacillati</taxon>
        <taxon>Actinomycetota</taxon>
        <taxon>Actinomycetes</taxon>
        <taxon>Propionibacteriales</taxon>
        <taxon>Kribbellaceae</taxon>
        <taxon>Kribbella</taxon>
    </lineage>
</organism>
<dbReference type="RefSeq" id="WP_343974133.1">
    <property type="nucleotide sequence ID" value="NZ_BAAAHK010000012.1"/>
</dbReference>
<feature type="transmembrane region" description="Helical" evidence="1">
    <location>
        <begin position="233"/>
        <end position="254"/>
    </location>
</feature>
<feature type="transmembrane region" description="Helical" evidence="1">
    <location>
        <begin position="289"/>
        <end position="307"/>
    </location>
</feature>
<keyword evidence="3" id="KW-1185">Reference proteome</keyword>
<evidence type="ECO:0000313" key="2">
    <source>
        <dbReference type="EMBL" id="GAA0949290.1"/>
    </source>
</evidence>
<sequence>MNPLVLRVYPKSYRDAHGNELLATLDEVHPGREWPPLREAITLARGGLQARITEESQSGSWWWHGLQLAALWLALLALTPYLQDVWNWTLHIDPSAHAVNFHFNGWLPWSVGGTAYDRLLPYGLLPLIAFVALLRGRAWIAVPPVAAMIYTSVTLDGSSIFGVQGVVGGSYYGLGAPILNNDVFLPLLLLAASILLAARGSKAVPRRSYGWLIPVVFAMFVAGGLQIASYDTWFQRGQFVLEVALVAGAGWATIVTRDFRWAVPLAFFAVVRTWAILTDPTMLSFRPQPSTTVLLALAVTLPALILATRRNNKLT</sequence>
<reference evidence="2 3" key="1">
    <citation type="journal article" date="2019" name="Int. J. Syst. Evol. Microbiol.">
        <title>The Global Catalogue of Microorganisms (GCM) 10K type strain sequencing project: providing services to taxonomists for standard genome sequencing and annotation.</title>
        <authorList>
            <consortium name="The Broad Institute Genomics Platform"/>
            <consortium name="The Broad Institute Genome Sequencing Center for Infectious Disease"/>
            <person name="Wu L."/>
            <person name="Ma J."/>
        </authorList>
    </citation>
    <scope>NUCLEOTIDE SEQUENCE [LARGE SCALE GENOMIC DNA]</scope>
    <source>
        <strain evidence="2 3">JCM 10977</strain>
    </source>
</reference>
<proteinExistence type="predicted"/>
<accession>A0ABN1QZR7</accession>
<feature type="transmembrane region" description="Helical" evidence="1">
    <location>
        <begin position="61"/>
        <end position="82"/>
    </location>
</feature>
<dbReference type="EMBL" id="BAAAHK010000012">
    <property type="protein sequence ID" value="GAA0949290.1"/>
    <property type="molecule type" value="Genomic_DNA"/>
</dbReference>
<feature type="transmembrane region" description="Helical" evidence="1">
    <location>
        <begin position="178"/>
        <end position="197"/>
    </location>
</feature>
<comment type="caution">
    <text evidence="2">The sequence shown here is derived from an EMBL/GenBank/DDBJ whole genome shotgun (WGS) entry which is preliminary data.</text>
</comment>
<feature type="transmembrane region" description="Helical" evidence="1">
    <location>
        <begin position="119"/>
        <end position="136"/>
    </location>
</feature>
<keyword evidence="1" id="KW-0812">Transmembrane</keyword>
<evidence type="ECO:0000313" key="3">
    <source>
        <dbReference type="Proteomes" id="UP001500542"/>
    </source>
</evidence>
<keyword evidence="1" id="KW-0472">Membrane</keyword>
<evidence type="ECO:0000256" key="1">
    <source>
        <dbReference type="SAM" id="Phobius"/>
    </source>
</evidence>
<dbReference type="Proteomes" id="UP001500542">
    <property type="component" value="Unassembled WGS sequence"/>
</dbReference>
<feature type="transmembrane region" description="Helical" evidence="1">
    <location>
        <begin position="209"/>
        <end position="227"/>
    </location>
</feature>
<gene>
    <name evidence="2" type="ORF">GCM10009554_47710</name>
</gene>
<keyword evidence="1" id="KW-1133">Transmembrane helix</keyword>
<protein>
    <submittedName>
        <fullName evidence="2">Uncharacterized protein</fullName>
    </submittedName>
</protein>